<dbReference type="Proteomes" id="UP001318040">
    <property type="component" value="Chromosome 12"/>
</dbReference>
<dbReference type="Pfam" id="PF02351">
    <property type="entry name" value="GDNF"/>
    <property type="match status" value="1"/>
</dbReference>
<evidence type="ECO:0000256" key="7">
    <source>
        <dbReference type="ARBA" id="ARBA00023180"/>
    </source>
</evidence>
<feature type="domain" description="GDNF/GAS1" evidence="9">
    <location>
        <begin position="431"/>
        <end position="509"/>
    </location>
</feature>
<accession>A0AAJ7WT04</accession>
<dbReference type="SMART" id="SM00907">
    <property type="entry name" value="GDNF"/>
    <property type="match status" value="2"/>
</dbReference>
<dbReference type="GO" id="GO:0038023">
    <property type="term" value="F:signaling receptor activity"/>
    <property type="evidence" value="ECO:0007669"/>
    <property type="project" value="InterPro"/>
</dbReference>
<keyword evidence="10" id="KW-1185">Reference proteome</keyword>
<evidence type="ECO:0000256" key="5">
    <source>
        <dbReference type="ARBA" id="ARBA00023136"/>
    </source>
</evidence>
<comment type="subcellular location">
    <subcellularLocation>
        <location evidence="1">Cell membrane</location>
    </subcellularLocation>
</comment>
<evidence type="ECO:0000256" key="2">
    <source>
        <dbReference type="ARBA" id="ARBA00005961"/>
    </source>
</evidence>
<name>A0AAJ7WT04_PETMA</name>
<dbReference type="GO" id="GO:0007169">
    <property type="term" value="P:cell surface receptor protein tyrosine kinase signaling pathway"/>
    <property type="evidence" value="ECO:0007669"/>
    <property type="project" value="UniProtKB-ARBA"/>
</dbReference>
<dbReference type="SUPFAM" id="SSF110035">
    <property type="entry name" value="GDNF receptor-like"/>
    <property type="match status" value="1"/>
</dbReference>
<keyword evidence="4" id="KW-0732">Signal</keyword>
<proteinExistence type="inferred from homology"/>
<evidence type="ECO:0000313" key="10">
    <source>
        <dbReference type="Proteomes" id="UP001318040"/>
    </source>
</evidence>
<gene>
    <name evidence="11" type="primary">GFRAL</name>
</gene>
<evidence type="ECO:0000313" key="11">
    <source>
        <dbReference type="RefSeq" id="XP_032809046.1"/>
    </source>
</evidence>
<evidence type="ECO:0000256" key="6">
    <source>
        <dbReference type="ARBA" id="ARBA00023170"/>
    </source>
</evidence>
<dbReference type="PANTHER" id="PTHR10269">
    <property type="entry name" value="GDNF RECEPTOR ALPHA"/>
    <property type="match status" value="1"/>
</dbReference>
<dbReference type="GO" id="GO:0043235">
    <property type="term" value="C:receptor complex"/>
    <property type="evidence" value="ECO:0007669"/>
    <property type="project" value="TreeGrafter"/>
</dbReference>
<reference evidence="11" key="1">
    <citation type="submission" date="2025-08" db="UniProtKB">
        <authorList>
            <consortium name="RefSeq"/>
        </authorList>
    </citation>
    <scope>IDENTIFICATION</scope>
    <source>
        <tissue evidence="11">Sperm</tissue>
    </source>
</reference>
<evidence type="ECO:0000256" key="3">
    <source>
        <dbReference type="ARBA" id="ARBA00022475"/>
    </source>
</evidence>
<dbReference type="KEGG" id="pmrn:116941783"/>
<dbReference type="InterPro" id="IPR037193">
    <property type="entry name" value="GDNF_alpha"/>
</dbReference>
<keyword evidence="3" id="KW-1003">Cell membrane</keyword>
<dbReference type="RefSeq" id="XP_032809046.1">
    <property type="nucleotide sequence ID" value="XM_032953155.1"/>
</dbReference>
<feature type="domain" description="GDNF/GAS1" evidence="9">
    <location>
        <begin position="326"/>
        <end position="417"/>
    </location>
</feature>
<dbReference type="GO" id="GO:0009897">
    <property type="term" value="C:external side of plasma membrane"/>
    <property type="evidence" value="ECO:0007669"/>
    <property type="project" value="TreeGrafter"/>
</dbReference>
<dbReference type="InterPro" id="IPR016017">
    <property type="entry name" value="GDNF/GAS1"/>
</dbReference>
<protein>
    <submittedName>
        <fullName evidence="11">GDNF family receptor alpha-like</fullName>
    </submittedName>
</protein>
<evidence type="ECO:0000256" key="1">
    <source>
        <dbReference type="ARBA" id="ARBA00004236"/>
    </source>
</evidence>
<keyword evidence="5 8" id="KW-0472">Membrane</keyword>
<dbReference type="PANTHER" id="PTHR10269:SF1">
    <property type="entry name" value="GDNF FAMILY RECEPTOR ALPHA-LIKE"/>
    <property type="match status" value="1"/>
</dbReference>
<sequence>MALPAALTLPAALALPAALTLPAALALPGRLALLLAALLVGETLSGNSDCLSQRFECDSDLSCASVIAMLEYNCDAAASDRDPAADPVASARRCREPHDCHATRAFAQLRWPRLASCSCGGGEEGDGDRHGDPRACLRLRGLFTEACGPGQSGPGADPGRPPRRCAPPRWRCRDEGPSCRAELAKVTRACGSRAERPCPRCEEAAAARRDERCRRAWEAARNASCLHPALGGGGGGAAEVASPLAAAPLGKAKDAAGKSSAVDASSGTAWKSSHLYQLLSPLLNLQFSSSSIIRRVAEKSSSCFVLHAHGVTPSLPPAERGRAASCSETVPLCLGDAPCNRRVVVLARSCAAPCEPERCLAATRDFYRDMPYRVAERLLLCTCDAASSSSAAAATEEDEGEDAECQDVRAAFHQQACSSASPGLPAAPPGCLDVLAACQADPLCSQRYVNYVGKCAGASPYCTRDEVCRRAYVATRGTVLQRACACRGGSASDREACLLFYNALHNASHLVACDKFRLDGLEPVGNAVSAGSLDKLTTPSSTLGPLLWALAYCGGLLLGSAVACLLLLRWRSSVKLKRRSPTSEKRPKATSVDALGK</sequence>
<keyword evidence="6" id="KW-0675">Receptor</keyword>
<keyword evidence="7" id="KW-0325">Glycoprotein</keyword>
<feature type="transmembrane region" description="Helical" evidence="8">
    <location>
        <begin position="546"/>
        <end position="568"/>
    </location>
</feature>
<evidence type="ECO:0000256" key="4">
    <source>
        <dbReference type="ARBA" id="ARBA00022729"/>
    </source>
</evidence>
<dbReference type="InterPro" id="IPR003438">
    <property type="entry name" value="GDNF_rcpt"/>
</dbReference>
<dbReference type="GO" id="GO:0007399">
    <property type="term" value="P:nervous system development"/>
    <property type="evidence" value="ECO:0007669"/>
    <property type="project" value="TreeGrafter"/>
</dbReference>
<evidence type="ECO:0000256" key="8">
    <source>
        <dbReference type="SAM" id="Phobius"/>
    </source>
</evidence>
<comment type="similarity">
    <text evidence="2">Belongs to the GDNFR family.</text>
</comment>
<dbReference type="AlphaFoldDB" id="A0AAJ7WT04"/>
<evidence type="ECO:0000259" key="9">
    <source>
        <dbReference type="SMART" id="SM00907"/>
    </source>
</evidence>
<keyword evidence="8" id="KW-1133">Transmembrane helix</keyword>
<organism evidence="10 11">
    <name type="scientific">Petromyzon marinus</name>
    <name type="common">Sea lamprey</name>
    <dbReference type="NCBI Taxonomy" id="7757"/>
    <lineage>
        <taxon>Eukaryota</taxon>
        <taxon>Metazoa</taxon>
        <taxon>Chordata</taxon>
        <taxon>Craniata</taxon>
        <taxon>Vertebrata</taxon>
        <taxon>Cyclostomata</taxon>
        <taxon>Hyperoartia</taxon>
        <taxon>Petromyzontiformes</taxon>
        <taxon>Petromyzontidae</taxon>
        <taxon>Petromyzon</taxon>
    </lineage>
</organism>
<keyword evidence="8" id="KW-0812">Transmembrane</keyword>